<dbReference type="Pfam" id="PF20720">
    <property type="entry name" value="nSTAND3"/>
    <property type="match status" value="1"/>
</dbReference>
<dbReference type="InterPro" id="IPR007560">
    <property type="entry name" value="Restrct_endonuc_IV_Mrr"/>
</dbReference>
<dbReference type="InterPro" id="IPR003593">
    <property type="entry name" value="AAA+_ATPase"/>
</dbReference>
<sequence length="778" mass="92523">MRYNLEVLNDKEFEDLAKDLLEARLSKEFEIFKAGKDGGIDLRYSGKYSNEIIVQVKHYIGSKFSDLKNQLVKEKENLDKLSDKPKRYIVFTSMALNPQEADEIKKILKPYVKKTGDIYNRRIVENLISKNPEIEKKYFKLWLTSTNIMERILHNAEIISSEFQEEKIKKRSKFYIQTTHLGKSFEILNKNKFIIISGEPGVGKTTLAYMLVYELLGNGFKLIYSDRAIRDAEQILSKKNEDKQVIFIDDFLGSNLADFYSPINPESTIIRFIEQIQSSVNKYLIFTSRTTLLKEANQRFEHFERERIKDISNYEIKVVAYTKLEKAKILYNHLYHFSMSEEFREVFFTNKNYLRIIEHTNYYPRLIEFLTQEGNFNHSGFSSVEKYLFANLDNPEKIWKMAFENQLSRHDQIFLETVFTFGDKGVDSEILQHAFDNRIEVQNRSRKLVDDVNTFNNCLIKLQDGFLKTEKDAKTRKLLISFINPSITDFLLDYLKDNHSERKLIWLSNIYIEQFEKRFGKDGNRYLTCQEYEKDIYINYLLDSSTSLRSVFGNQNCAYRILKIFFNMFPFHIKQKQEQVIELLHSVIENRARVDWAFYSILVDISLEQLDECLIFIEDNWDHFIDLMLENIDSADEIRYVIDIHKIYQRNLQDYLSVNHHQFIFNEAVQKVFQEILDDQDLTDCVIFDPEGNLYEDHSEQSIKDKAWDIYQGFLEDEELLDFVPEGEELYNVDIQKIVQQYIDNHNYYYDNISHSGRTNEQISAKNIDNEIERIFQR</sequence>
<dbReference type="Gene3D" id="3.40.50.300">
    <property type="entry name" value="P-loop containing nucleotide triphosphate hydrolases"/>
    <property type="match status" value="1"/>
</dbReference>
<evidence type="ECO:0000313" key="2">
    <source>
        <dbReference type="EMBL" id="MDQ1150330.1"/>
    </source>
</evidence>
<dbReference type="InterPro" id="IPR049050">
    <property type="entry name" value="nSTAND3"/>
</dbReference>
<keyword evidence="3" id="KW-1185">Reference proteome</keyword>
<evidence type="ECO:0000259" key="1">
    <source>
        <dbReference type="SMART" id="SM00382"/>
    </source>
</evidence>
<gene>
    <name evidence="2" type="ORF">QE382_002314</name>
</gene>
<name>A0ABU0U5U1_9SPHI</name>
<dbReference type="Pfam" id="PF04471">
    <property type="entry name" value="Mrr_cat"/>
    <property type="match status" value="1"/>
</dbReference>
<dbReference type="InterPro" id="IPR011856">
    <property type="entry name" value="tRNA_endonuc-like_dom_sf"/>
</dbReference>
<dbReference type="RefSeq" id="WP_307186001.1">
    <property type="nucleotide sequence ID" value="NZ_JAUTBA010000001.1"/>
</dbReference>
<comment type="caution">
    <text evidence="2">The sequence shown here is derived from an EMBL/GenBank/DDBJ whole genome shotgun (WGS) entry which is preliminary data.</text>
</comment>
<dbReference type="SMART" id="SM00382">
    <property type="entry name" value="AAA"/>
    <property type="match status" value="1"/>
</dbReference>
<dbReference type="Gene3D" id="3.40.1350.10">
    <property type="match status" value="1"/>
</dbReference>
<proteinExistence type="predicted"/>
<dbReference type="EMBL" id="JAUTBA010000001">
    <property type="protein sequence ID" value="MDQ1150330.1"/>
    <property type="molecule type" value="Genomic_DNA"/>
</dbReference>
<feature type="domain" description="AAA+ ATPase" evidence="1">
    <location>
        <begin position="190"/>
        <end position="309"/>
    </location>
</feature>
<organism evidence="2 3">
    <name type="scientific">Sphingobacterium zeae</name>
    <dbReference type="NCBI Taxonomy" id="1776859"/>
    <lineage>
        <taxon>Bacteria</taxon>
        <taxon>Pseudomonadati</taxon>
        <taxon>Bacteroidota</taxon>
        <taxon>Sphingobacteriia</taxon>
        <taxon>Sphingobacteriales</taxon>
        <taxon>Sphingobacteriaceae</taxon>
        <taxon>Sphingobacterium</taxon>
    </lineage>
</organism>
<reference evidence="2 3" key="1">
    <citation type="submission" date="2023-07" db="EMBL/GenBank/DDBJ databases">
        <title>Functional and genomic diversity of the sorghum phyllosphere microbiome.</title>
        <authorList>
            <person name="Shade A."/>
        </authorList>
    </citation>
    <scope>NUCLEOTIDE SEQUENCE [LARGE SCALE GENOMIC DNA]</scope>
    <source>
        <strain evidence="2 3">SORGH_AS_0892</strain>
    </source>
</reference>
<protein>
    <submittedName>
        <fullName evidence="2">DNA polymerase III delta prime subunit</fullName>
    </submittedName>
</protein>
<evidence type="ECO:0000313" key="3">
    <source>
        <dbReference type="Proteomes" id="UP001244640"/>
    </source>
</evidence>
<dbReference type="SUPFAM" id="SSF52540">
    <property type="entry name" value="P-loop containing nucleoside triphosphate hydrolases"/>
    <property type="match status" value="1"/>
</dbReference>
<dbReference type="InterPro" id="IPR027417">
    <property type="entry name" value="P-loop_NTPase"/>
</dbReference>
<accession>A0ABU0U5U1</accession>
<dbReference type="Proteomes" id="UP001244640">
    <property type="component" value="Unassembled WGS sequence"/>
</dbReference>